<dbReference type="PANTHER" id="PTHR48081:SF8">
    <property type="entry name" value="ALPHA_BETA HYDROLASE FOLD-3 DOMAIN-CONTAINING PROTEIN-RELATED"/>
    <property type="match status" value="1"/>
</dbReference>
<reference evidence="3" key="1">
    <citation type="journal article" date="2021" name="PeerJ">
        <title>Extensive microbial diversity within the chicken gut microbiome revealed by metagenomics and culture.</title>
        <authorList>
            <person name="Gilroy R."/>
            <person name="Ravi A."/>
            <person name="Getino M."/>
            <person name="Pursley I."/>
            <person name="Horton D.L."/>
            <person name="Alikhan N.F."/>
            <person name="Baker D."/>
            <person name="Gharbi K."/>
            <person name="Hall N."/>
            <person name="Watson M."/>
            <person name="Adriaenssens E.M."/>
            <person name="Foster-Nyarko E."/>
            <person name="Jarju S."/>
            <person name="Secka A."/>
            <person name="Antonio M."/>
            <person name="Oren A."/>
            <person name="Chaudhuri R.R."/>
            <person name="La Ragione R."/>
            <person name="Hildebrand F."/>
            <person name="Pallen M.J."/>
        </authorList>
    </citation>
    <scope>NUCLEOTIDE SEQUENCE</scope>
    <source>
        <strain evidence="3">876</strain>
    </source>
</reference>
<keyword evidence="1 3" id="KW-0378">Hydrolase</keyword>
<dbReference type="GO" id="GO:0016787">
    <property type="term" value="F:hydrolase activity"/>
    <property type="evidence" value="ECO:0007669"/>
    <property type="project" value="UniProtKB-KW"/>
</dbReference>
<dbReference type="EMBL" id="JAHLFK010000060">
    <property type="protein sequence ID" value="MBU3830381.1"/>
    <property type="molecule type" value="Genomic_DNA"/>
</dbReference>
<dbReference type="InterPro" id="IPR029058">
    <property type="entry name" value="AB_hydrolase_fold"/>
</dbReference>
<dbReference type="AlphaFoldDB" id="A0A9E2KUI6"/>
<protein>
    <submittedName>
        <fullName evidence="3">Alpha/beta hydrolase</fullName>
    </submittedName>
</protein>
<proteinExistence type="predicted"/>
<accession>A0A9E2KUI6</accession>
<dbReference type="Pfam" id="PF07859">
    <property type="entry name" value="Abhydrolase_3"/>
    <property type="match status" value="1"/>
</dbReference>
<evidence type="ECO:0000313" key="4">
    <source>
        <dbReference type="Proteomes" id="UP000824180"/>
    </source>
</evidence>
<evidence type="ECO:0000256" key="1">
    <source>
        <dbReference type="ARBA" id="ARBA00022801"/>
    </source>
</evidence>
<dbReference type="Gene3D" id="3.40.50.1820">
    <property type="entry name" value="alpha/beta hydrolase"/>
    <property type="match status" value="1"/>
</dbReference>
<reference evidence="3" key="2">
    <citation type="submission" date="2021-04" db="EMBL/GenBank/DDBJ databases">
        <authorList>
            <person name="Gilroy R."/>
        </authorList>
    </citation>
    <scope>NUCLEOTIDE SEQUENCE</scope>
    <source>
        <strain evidence="3">876</strain>
    </source>
</reference>
<evidence type="ECO:0000259" key="2">
    <source>
        <dbReference type="Pfam" id="PF07859"/>
    </source>
</evidence>
<feature type="domain" description="Alpha/beta hydrolase fold-3" evidence="2">
    <location>
        <begin position="108"/>
        <end position="308"/>
    </location>
</feature>
<evidence type="ECO:0000313" key="3">
    <source>
        <dbReference type="EMBL" id="MBU3830381.1"/>
    </source>
</evidence>
<gene>
    <name evidence="3" type="ORF">H9843_05765</name>
</gene>
<dbReference type="PANTHER" id="PTHR48081">
    <property type="entry name" value="AB HYDROLASE SUPERFAMILY PROTEIN C4A8.06C"/>
    <property type="match status" value="1"/>
</dbReference>
<sequence>MKKLPRFQRNVASEIANNVGQSVRDLVRCGHHRSQRATFVELQIQVSGFKRRMADEQKFNEMLEEARKTNSEDFVMPAVPFSVNLRKLPNAPVRTYVLNEQPNQQKAIIYLPGGAYIEQPVKEQWLYADRLAQETGARVYVVLYPQLPQHSFKAAYQSLKQLYQQIYDQIPVSDITILGDSAGGGLAAGFCEYCAGHDLPQPGHLVLISPWLDLDLTNPTIAKYEPHDVTLSIKGLRRVANLWAGDTDHADYRLSPINGDITQLRDVLVCVGTREIMYPDSASFVQKLRDAKIPVKFVVGRDLPHIFAVYNMPESDKVMAEVKKIVNK</sequence>
<name>A0A9E2KUI6_9LACO</name>
<comment type="caution">
    <text evidence="3">The sequence shown here is derived from an EMBL/GenBank/DDBJ whole genome shotgun (WGS) entry which is preliminary data.</text>
</comment>
<organism evidence="3 4">
    <name type="scientific">Candidatus Limosilactobacillus merdavium</name>
    <dbReference type="NCBI Taxonomy" id="2838651"/>
    <lineage>
        <taxon>Bacteria</taxon>
        <taxon>Bacillati</taxon>
        <taxon>Bacillota</taxon>
        <taxon>Bacilli</taxon>
        <taxon>Lactobacillales</taxon>
        <taxon>Lactobacillaceae</taxon>
        <taxon>Limosilactobacillus</taxon>
    </lineage>
</organism>
<dbReference type="Proteomes" id="UP000824180">
    <property type="component" value="Unassembled WGS sequence"/>
</dbReference>
<dbReference type="SUPFAM" id="SSF53474">
    <property type="entry name" value="alpha/beta-Hydrolases"/>
    <property type="match status" value="1"/>
</dbReference>
<dbReference type="InterPro" id="IPR013094">
    <property type="entry name" value="AB_hydrolase_3"/>
</dbReference>
<dbReference type="InterPro" id="IPR050300">
    <property type="entry name" value="GDXG_lipolytic_enzyme"/>
</dbReference>